<dbReference type="PANTHER" id="PTHR21089:SF1">
    <property type="entry name" value="BIFUNCTIONAL 3-DEHYDROQUINATE DEHYDRATASE_SHIKIMATE DEHYDROGENASE, CHLOROPLASTIC"/>
    <property type="match status" value="1"/>
</dbReference>
<protein>
    <recommendedName>
        <fullName evidence="3">Shikimate dehydrogenase</fullName>
    </recommendedName>
</protein>
<dbReference type="InterPro" id="IPR046346">
    <property type="entry name" value="Aminoacid_DH-like_N_sf"/>
</dbReference>
<dbReference type="SUPFAM" id="SSF53223">
    <property type="entry name" value="Aminoacid dehydrogenase-like, N-terminal domain"/>
    <property type="match status" value="1"/>
</dbReference>
<dbReference type="Gene3D" id="3.40.50.720">
    <property type="entry name" value="NAD(P)-binding Rossmann-like Domain"/>
    <property type="match status" value="1"/>
</dbReference>
<comment type="caution">
    <text evidence="1">The sequence shown here is derived from an EMBL/GenBank/DDBJ whole genome shotgun (WGS) entry which is preliminary data.</text>
</comment>
<dbReference type="InterPro" id="IPR022893">
    <property type="entry name" value="Shikimate_DH_fam"/>
</dbReference>
<gene>
    <name evidence="1" type="ORF">RM844_21020</name>
</gene>
<dbReference type="InterPro" id="IPR036291">
    <property type="entry name" value="NAD(P)-bd_dom_sf"/>
</dbReference>
<sequence>MTTESRTRVATPHEAVARCLAEVGLTPDQPPAARPPAVLAAIGTTAPHALAGRLLRDALAAERVEVDRALPFDDPAALLASPDWRLALVLSPWKKQVATLVDELTPSAAGTGVVDTVVRDRAGRLLGVNTNSWAAQAAMETLLGGEVPAGTLVLGSGGSAGSVALAARRAWPAAPLVGSARNAAALAAWAADFEARPAAPDALPAVLAAGDAPSLIVNTTTWGETDASEERPFAFPLPLLLAPGRRLFDLNNRVSALQHAALEAGMSVMSGTYMQRVTNRCRAALLAALAS</sequence>
<proteinExistence type="predicted"/>
<evidence type="ECO:0008006" key="3">
    <source>
        <dbReference type="Google" id="ProtNLM"/>
    </source>
</evidence>
<dbReference type="EMBL" id="JAVREO010000012">
    <property type="protein sequence ID" value="MDT0268773.1"/>
    <property type="molecule type" value="Genomic_DNA"/>
</dbReference>
<dbReference type="Proteomes" id="UP001183410">
    <property type="component" value="Unassembled WGS sequence"/>
</dbReference>
<dbReference type="Gene3D" id="3.40.50.10860">
    <property type="entry name" value="Leucine Dehydrogenase, chain A, domain 1"/>
    <property type="match status" value="1"/>
</dbReference>
<name>A0ABU2JUW2_9ACTN</name>
<accession>A0ABU2JUW2</accession>
<dbReference type="RefSeq" id="WP_311668855.1">
    <property type="nucleotide sequence ID" value="NZ_JAVREO010000012.1"/>
</dbReference>
<dbReference type="SUPFAM" id="SSF51735">
    <property type="entry name" value="NAD(P)-binding Rossmann-fold domains"/>
    <property type="match status" value="1"/>
</dbReference>
<keyword evidence="2" id="KW-1185">Reference proteome</keyword>
<organism evidence="1 2">
    <name type="scientific">Streptomyces chisholmiae</name>
    <dbReference type="NCBI Taxonomy" id="3075540"/>
    <lineage>
        <taxon>Bacteria</taxon>
        <taxon>Bacillati</taxon>
        <taxon>Actinomycetota</taxon>
        <taxon>Actinomycetes</taxon>
        <taxon>Kitasatosporales</taxon>
        <taxon>Streptomycetaceae</taxon>
        <taxon>Streptomyces</taxon>
    </lineage>
</organism>
<dbReference type="PANTHER" id="PTHR21089">
    <property type="entry name" value="SHIKIMATE DEHYDROGENASE"/>
    <property type="match status" value="1"/>
</dbReference>
<evidence type="ECO:0000313" key="1">
    <source>
        <dbReference type="EMBL" id="MDT0268773.1"/>
    </source>
</evidence>
<evidence type="ECO:0000313" key="2">
    <source>
        <dbReference type="Proteomes" id="UP001183410"/>
    </source>
</evidence>
<reference evidence="2" key="1">
    <citation type="submission" date="2023-07" db="EMBL/GenBank/DDBJ databases">
        <title>30 novel species of actinomycetes from the DSMZ collection.</title>
        <authorList>
            <person name="Nouioui I."/>
        </authorList>
    </citation>
    <scope>NUCLEOTIDE SEQUENCE [LARGE SCALE GENOMIC DNA]</scope>
    <source>
        <strain evidence="2">DSM 44915</strain>
    </source>
</reference>